<dbReference type="RefSeq" id="WP_015790449.1">
    <property type="nucleotide sequence ID" value="NC_013158.1"/>
</dbReference>
<dbReference type="KEGG" id="hut:Huta_2726"/>
<dbReference type="EMBL" id="CP001687">
    <property type="protein sequence ID" value="ACV12887.1"/>
    <property type="molecule type" value="Genomic_DNA"/>
</dbReference>
<dbReference type="HOGENOM" id="CLU_1850591_0_0_2"/>
<organism evidence="2 3">
    <name type="scientific">Halorhabdus utahensis (strain DSM 12940 / JCM 11049 / AX-2)</name>
    <dbReference type="NCBI Taxonomy" id="519442"/>
    <lineage>
        <taxon>Archaea</taxon>
        <taxon>Methanobacteriati</taxon>
        <taxon>Methanobacteriota</taxon>
        <taxon>Stenosarchaea group</taxon>
        <taxon>Halobacteria</taxon>
        <taxon>Halobacteriales</taxon>
        <taxon>Haloarculaceae</taxon>
        <taxon>Halorhabdus</taxon>
    </lineage>
</organism>
<feature type="transmembrane region" description="Helical" evidence="1">
    <location>
        <begin position="79"/>
        <end position="98"/>
    </location>
</feature>
<keyword evidence="3" id="KW-1185">Reference proteome</keyword>
<feature type="transmembrane region" description="Helical" evidence="1">
    <location>
        <begin position="50"/>
        <end position="67"/>
    </location>
</feature>
<dbReference type="AlphaFoldDB" id="C7NPP1"/>
<dbReference type="GeneID" id="8385031"/>
<dbReference type="OrthoDB" id="384354at2157"/>
<protein>
    <submittedName>
        <fullName evidence="2">Uncharacterized protein</fullName>
    </submittedName>
</protein>
<dbReference type="Proteomes" id="UP000002071">
    <property type="component" value="Chromosome"/>
</dbReference>
<evidence type="ECO:0000256" key="1">
    <source>
        <dbReference type="SAM" id="Phobius"/>
    </source>
</evidence>
<proteinExistence type="predicted"/>
<keyword evidence="1" id="KW-1133">Transmembrane helix</keyword>
<reference evidence="2 3" key="1">
    <citation type="journal article" date="2009" name="Stand. Genomic Sci.">
        <title>Complete genome sequence of Halorhabdus utahensis type strain (AX-2).</title>
        <authorList>
            <person name="Anderson I."/>
            <person name="Tindall B.J."/>
            <person name="Pomrenke H."/>
            <person name="Goker M."/>
            <person name="Lapidus A."/>
            <person name="Nolan M."/>
            <person name="Copeland A."/>
            <person name="Glavina Del Rio T."/>
            <person name="Chen F."/>
            <person name="Tice H."/>
            <person name="Cheng J.F."/>
            <person name="Lucas S."/>
            <person name="Chertkov O."/>
            <person name="Bruce D."/>
            <person name="Brettin T."/>
            <person name="Detter J.C."/>
            <person name="Han C."/>
            <person name="Goodwin L."/>
            <person name="Land M."/>
            <person name="Hauser L."/>
            <person name="Chang Y.J."/>
            <person name="Jeffries C.D."/>
            <person name="Pitluck S."/>
            <person name="Pati A."/>
            <person name="Mavromatis K."/>
            <person name="Ivanova N."/>
            <person name="Ovchinnikova G."/>
            <person name="Chen A."/>
            <person name="Palaniappan K."/>
            <person name="Chain P."/>
            <person name="Rohde M."/>
            <person name="Bristow J."/>
            <person name="Eisen J.A."/>
            <person name="Markowitz V."/>
            <person name="Hugenholtz P."/>
            <person name="Kyrpides N.C."/>
            <person name="Klenk H.P."/>
        </authorList>
    </citation>
    <scope>NUCLEOTIDE SEQUENCE [LARGE SCALE GENOMIC DNA]</scope>
    <source>
        <strain evidence="3">DSM 12940 / JCM 11049 / AX-2</strain>
    </source>
</reference>
<evidence type="ECO:0000313" key="3">
    <source>
        <dbReference type="Proteomes" id="UP000002071"/>
    </source>
</evidence>
<keyword evidence="1" id="KW-0812">Transmembrane</keyword>
<accession>C7NPP1</accession>
<name>C7NPP1_HALUD</name>
<feature type="transmembrane region" description="Helical" evidence="1">
    <location>
        <begin position="21"/>
        <end position="44"/>
    </location>
</feature>
<evidence type="ECO:0000313" key="2">
    <source>
        <dbReference type="EMBL" id="ACV12887.1"/>
    </source>
</evidence>
<keyword evidence="1" id="KW-0472">Membrane</keyword>
<feature type="transmembrane region" description="Helical" evidence="1">
    <location>
        <begin position="104"/>
        <end position="122"/>
    </location>
</feature>
<sequence>MNTDEQRETDPRMHSHLRIGYRVLFVSGGILAVGSLLGVTVVNLISTERLAVSMFVFAFISAVGKTVNEGRTVRAGLSTLVVVTLGLVAVDPFGWALIGPVTVVMALVFFAWTVATVSDVIGGDEILEKSKLGPGGRY</sequence>
<gene>
    <name evidence="2" type="ordered locus">Huta_2726</name>
</gene>